<dbReference type="InParanoid" id="M1A9U5"/>
<dbReference type="EnsemblPlants" id="PGSC0003DMT400017970">
    <property type="protein sequence ID" value="PGSC0003DMT400017970"/>
    <property type="gene ID" value="PGSC0003DMG400006980"/>
</dbReference>
<protein>
    <submittedName>
        <fullName evidence="1">Uncharacterized protein</fullName>
    </submittedName>
</protein>
<dbReference type="PaxDb" id="4113-PGSC0003DMT400017970"/>
<organism evidence="1 2">
    <name type="scientific">Solanum tuberosum</name>
    <name type="common">Potato</name>
    <dbReference type="NCBI Taxonomy" id="4113"/>
    <lineage>
        <taxon>Eukaryota</taxon>
        <taxon>Viridiplantae</taxon>
        <taxon>Streptophyta</taxon>
        <taxon>Embryophyta</taxon>
        <taxon>Tracheophyta</taxon>
        <taxon>Spermatophyta</taxon>
        <taxon>Magnoliopsida</taxon>
        <taxon>eudicotyledons</taxon>
        <taxon>Gunneridae</taxon>
        <taxon>Pentapetalae</taxon>
        <taxon>asterids</taxon>
        <taxon>lamiids</taxon>
        <taxon>Solanales</taxon>
        <taxon>Solanaceae</taxon>
        <taxon>Solanoideae</taxon>
        <taxon>Solaneae</taxon>
        <taxon>Solanum</taxon>
    </lineage>
</organism>
<proteinExistence type="predicted"/>
<name>M1A9U5_SOLTU</name>
<accession>M1A9U5</accession>
<dbReference type="HOGENOM" id="CLU_2854090_0_0_1"/>
<dbReference type="Gramene" id="PGSC0003DMT400017970">
    <property type="protein sequence ID" value="PGSC0003DMT400017970"/>
    <property type="gene ID" value="PGSC0003DMG400006980"/>
</dbReference>
<dbReference type="AlphaFoldDB" id="M1A9U5"/>
<evidence type="ECO:0000313" key="1">
    <source>
        <dbReference type="EnsemblPlants" id="PGSC0003DMT400017970"/>
    </source>
</evidence>
<keyword evidence="2" id="KW-1185">Reference proteome</keyword>
<sequence>MDLLSFELQNCLKNGNRRPESLISDGISSLNDRSKLEQRPPHLDINELDSKKPNWIWSKFYRRRL</sequence>
<dbReference type="Proteomes" id="UP000011115">
    <property type="component" value="Unassembled WGS sequence"/>
</dbReference>
<reference evidence="2" key="1">
    <citation type="journal article" date="2011" name="Nature">
        <title>Genome sequence and analysis of the tuber crop potato.</title>
        <authorList>
            <consortium name="The Potato Genome Sequencing Consortium"/>
        </authorList>
    </citation>
    <scope>NUCLEOTIDE SEQUENCE [LARGE SCALE GENOMIC DNA]</scope>
    <source>
        <strain evidence="2">cv. DM1-3 516 R44</strain>
    </source>
</reference>
<reference evidence="1" key="2">
    <citation type="submission" date="2015-06" db="UniProtKB">
        <authorList>
            <consortium name="EnsemblPlants"/>
        </authorList>
    </citation>
    <scope>IDENTIFICATION</scope>
    <source>
        <strain evidence="1">DM1-3 516 R44</strain>
    </source>
</reference>
<evidence type="ECO:0000313" key="2">
    <source>
        <dbReference type="Proteomes" id="UP000011115"/>
    </source>
</evidence>